<proteinExistence type="predicted"/>
<dbReference type="InterPro" id="IPR052602">
    <property type="entry name" value="Growth_transcription_reg"/>
</dbReference>
<sequence length="130" mass="15147">QSANSVYGGFNLWNSSHTASTVEHLQSLLKQKDGEVCQLQWESSRLQSERNILNSEISKLTLELEQIKDKLISAEAMEKEFLELQTNYDALLQMYGEKVEQYEELKLDLIDVKDMYKLQIDELLRQGYKV</sequence>
<evidence type="ECO:0000313" key="4">
    <source>
        <dbReference type="Proteomes" id="UP000015102"/>
    </source>
</evidence>
<evidence type="ECO:0000259" key="2">
    <source>
        <dbReference type="Pfam" id="PF12325"/>
    </source>
</evidence>
<reference evidence="4" key="1">
    <citation type="submission" date="2013-02" db="EMBL/GenBank/DDBJ databases">
        <authorList>
            <person name="Hughes D."/>
        </authorList>
    </citation>
    <scope>NUCLEOTIDE SEQUENCE</scope>
    <source>
        <strain>Durham</strain>
        <strain evidence="4">NC isolate 2 -- Noor lab</strain>
    </source>
</reference>
<dbReference type="Proteomes" id="UP000015102">
    <property type="component" value="Unassembled WGS sequence"/>
</dbReference>
<accession>T1GIY8</accession>
<dbReference type="EnsemblMetazoa" id="MESCA003425-RA">
    <property type="protein sequence ID" value="MESCA003425-PA"/>
    <property type="gene ID" value="MESCA003425"/>
</dbReference>
<protein>
    <recommendedName>
        <fullName evidence="2">TATA element modulatory factor 1 TATA binding domain-containing protein</fullName>
    </recommendedName>
</protein>
<dbReference type="Pfam" id="PF12325">
    <property type="entry name" value="TMF_TATA_bd"/>
    <property type="match status" value="1"/>
</dbReference>
<dbReference type="STRING" id="36166.T1GIY8"/>
<dbReference type="PANTHER" id="PTHR46515:SF1">
    <property type="entry name" value="TATA ELEMENT MODULATORY FACTOR"/>
    <property type="match status" value="1"/>
</dbReference>
<evidence type="ECO:0000313" key="3">
    <source>
        <dbReference type="EnsemblMetazoa" id="MESCA003425-PA"/>
    </source>
</evidence>
<dbReference type="HOGENOM" id="CLU_1943432_0_0_1"/>
<dbReference type="PANTHER" id="PTHR46515">
    <property type="entry name" value="TATA ELEMENT MODULATORY FACTOR TMF1"/>
    <property type="match status" value="1"/>
</dbReference>
<keyword evidence="4" id="KW-1185">Reference proteome</keyword>
<dbReference type="EMBL" id="CAQQ02165029">
    <property type="status" value="NOT_ANNOTATED_CDS"/>
    <property type="molecule type" value="Genomic_DNA"/>
</dbReference>
<keyword evidence="1" id="KW-0175">Coiled coil</keyword>
<dbReference type="AlphaFoldDB" id="T1GIY8"/>
<organism evidence="3 4">
    <name type="scientific">Megaselia scalaris</name>
    <name type="common">Humpbacked fly</name>
    <name type="synonym">Phora scalaris</name>
    <dbReference type="NCBI Taxonomy" id="36166"/>
    <lineage>
        <taxon>Eukaryota</taxon>
        <taxon>Metazoa</taxon>
        <taxon>Ecdysozoa</taxon>
        <taxon>Arthropoda</taxon>
        <taxon>Hexapoda</taxon>
        <taxon>Insecta</taxon>
        <taxon>Pterygota</taxon>
        <taxon>Neoptera</taxon>
        <taxon>Endopterygota</taxon>
        <taxon>Diptera</taxon>
        <taxon>Brachycera</taxon>
        <taxon>Muscomorpha</taxon>
        <taxon>Platypezoidea</taxon>
        <taxon>Phoridae</taxon>
        <taxon>Megaseliini</taxon>
        <taxon>Megaselia</taxon>
    </lineage>
</organism>
<dbReference type="GO" id="GO:0005783">
    <property type="term" value="C:endoplasmic reticulum"/>
    <property type="evidence" value="ECO:0007669"/>
    <property type="project" value="TreeGrafter"/>
</dbReference>
<evidence type="ECO:0000256" key="1">
    <source>
        <dbReference type="SAM" id="Coils"/>
    </source>
</evidence>
<name>T1GIY8_MEGSC</name>
<dbReference type="InterPro" id="IPR022091">
    <property type="entry name" value="TMF_TATA-bd"/>
</dbReference>
<dbReference type="GO" id="GO:0005794">
    <property type="term" value="C:Golgi apparatus"/>
    <property type="evidence" value="ECO:0007669"/>
    <property type="project" value="TreeGrafter"/>
</dbReference>
<feature type="domain" description="TATA element modulatory factor 1 TATA binding" evidence="2">
    <location>
        <begin position="15"/>
        <end position="123"/>
    </location>
</feature>
<reference evidence="3" key="2">
    <citation type="submission" date="2015-06" db="UniProtKB">
        <authorList>
            <consortium name="EnsemblMetazoa"/>
        </authorList>
    </citation>
    <scope>IDENTIFICATION</scope>
</reference>
<feature type="coiled-coil region" evidence="1">
    <location>
        <begin position="43"/>
        <end position="94"/>
    </location>
</feature>